<evidence type="ECO:0000256" key="2">
    <source>
        <dbReference type="SAM" id="Phobius"/>
    </source>
</evidence>
<dbReference type="EMBL" id="BBYQ01000280">
    <property type="protein sequence ID" value="GAP33474.1"/>
    <property type="molecule type" value="Genomic_DNA"/>
</dbReference>
<dbReference type="RefSeq" id="WP_143161453.1">
    <property type="nucleotide sequence ID" value="NZ_AP028458.1"/>
</dbReference>
<feature type="transmembrane region" description="Helical" evidence="2">
    <location>
        <begin position="58"/>
        <end position="77"/>
    </location>
</feature>
<evidence type="ECO:0000313" key="3">
    <source>
        <dbReference type="EMBL" id="APA95881.1"/>
    </source>
</evidence>
<keyword evidence="2" id="KW-1133">Transmembrane helix</keyword>
<reference evidence="4 5" key="2">
    <citation type="journal article" date="2016" name="Genome Announc.">
        <title>Draft Genome Sequence of Erythromycin- and Oxytetracycline-Sensitive Nocardia seriolae Strain U-1 (NBRC 110359).</title>
        <authorList>
            <person name="Imajoh M."/>
            <person name="Sukeda M."/>
            <person name="Shimizu M."/>
            <person name="Yamane J."/>
            <person name="Ohnishi K."/>
            <person name="Oshima S."/>
        </authorList>
    </citation>
    <scope>NUCLEOTIDE SEQUENCE [LARGE SCALE GENOMIC DNA]</scope>
    <source>
        <strain evidence="4 5">U-1</strain>
    </source>
</reference>
<feature type="region of interest" description="Disordered" evidence="1">
    <location>
        <begin position="1"/>
        <end position="23"/>
    </location>
</feature>
<dbReference type="GeneID" id="93370404"/>
<reference evidence="3 6" key="3">
    <citation type="submission" date="2016-10" db="EMBL/GenBank/DDBJ databases">
        <title>Genome sequence of Nocardia seriolae strain EM150506, isolated from Anguila japonica.</title>
        <authorList>
            <person name="Han H.-J."/>
        </authorList>
    </citation>
    <scope>NUCLEOTIDE SEQUENCE [LARGE SCALE GENOMIC DNA]</scope>
    <source>
        <strain evidence="3 6">EM150506</strain>
    </source>
</reference>
<keyword evidence="2" id="KW-0812">Transmembrane</keyword>
<dbReference type="Proteomes" id="UP000037179">
    <property type="component" value="Unassembled WGS sequence"/>
</dbReference>
<dbReference type="Proteomes" id="UP000180166">
    <property type="component" value="Chromosome"/>
</dbReference>
<evidence type="ECO:0000313" key="5">
    <source>
        <dbReference type="Proteomes" id="UP000037179"/>
    </source>
</evidence>
<keyword evidence="2" id="KW-0472">Membrane</keyword>
<reference evidence="5" key="1">
    <citation type="submission" date="2015-07" db="EMBL/GenBank/DDBJ databases">
        <title>Nocardia seriolae U-1 whole genome shotgun sequence.</title>
        <authorList>
            <person name="Imajoh M."/>
            <person name="Fukumoto Y."/>
            <person name="Sukeda M."/>
            <person name="Yamane J."/>
            <person name="Yamasaki K."/>
            <person name="Shimizu M."/>
            <person name="Ohnishi K."/>
            <person name="Oshima S."/>
        </authorList>
    </citation>
    <scope>NUCLEOTIDE SEQUENCE [LARGE SCALE GENOMIC DNA]</scope>
    <source>
        <strain evidence="5">U-1</strain>
    </source>
</reference>
<sequence length="98" mass="10624">MTTTAPTTNTEQAENPPPPAPGERLVSPVAAFLVGLGLLIAAFLLLDRMPGWADRYGAIWVYLGFFVFMSIAGRLFWFGADKLIERLRTGGNGSNPAR</sequence>
<protein>
    <submittedName>
        <fullName evidence="4">Uncharacterized protein</fullName>
    </submittedName>
</protein>
<evidence type="ECO:0000313" key="4">
    <source>
        <dbReference type="EMBL" id="GAP33474.1"/>
    </source>
</evidence>
<evidence type="ECO:0000313" key="6">
    <source>
        <dbReference type="Proteomes" id="UP000180166"/>
    </source>
</evidence>
<keyword evidence="5" id="KW-1185">Reference proteome</keyword>
<evidence type="ECO:0000256" key="1">
    <source>
        <dbReference type="SAM" id="MobiDB-lite"/>
    </source>
</evidence>
<gene>
    <name evidence="3" type="ORF">NS506_01813</name>
    <name evidence="4" type="ORF">NSK11_contig00280-0002</name>
</gene>
<feature type="compositionally biased region" description="Low complexity" evidence="1">
    <location>
        <begin position="1"/>
        <end position="10"/>
    </location>
</feature>
<dbReference type="AlphaFoldDB" id="A0A0B8NT37"/>
<accession>A0A0B8NT37</accession>
<name>A0A0B8NT37_9NOCA</name>
<feature type="transmembrane region" description="Helical" evidence="2">
    <location>
        <begin position="25"/>
        <end position="46"/>
    </location>
</feature>
<proteinExistence type="predicted"/>
<dbReference type="KEGG" id="nsr:NS506_01813"/>
<dbReference type="EMBL" id="CP017839">
    <property type="protein sequence ID" value="APA95881.1"/>
    <property type="molecule type" value="Genomic_DNA"/>
</dbReference>
<organism evidence="4 5">
    <name type="scientific">Nocardia seriolae</name>
    <dbReference type="NCBI Taxonomy" id="37332"/>
    <lineage>
        <taxon>Bacteria</taxon>
        <taxon>Bacillati</taxon>
        <taxon>Actinomycetota</taxon>
        <taxon>Actinomycetes</taxon>
        <taxon>Mycobacteriales</taxon>
        <taxon>Nocardiaceae</taxon>
        <taxon>Nocardia</taxon>
    </lineage>
</organism>